<evidence type="ECO:0000313" key="2">
    <source>
        <dbReference type="Proteomes" id="UP000002194"/>
    </source>
</evidence>
<gene>
    <name evidence="1" type="ordered locus">DVU_2156</name>
</gene>
<dbReference type="PATRIC" id="fig|882.5.peg.1965"/>
<dbReference type="KEGG" id="dvu:DVU_2156"/>
<evidence type="ECO:0000313" key="1">
    <source>
        <dbReference type="EMBL" id="AAS96629.1"/>
    </source>
</evidence>
<dbReference type="EMBL" id="AE017285">
    <property type="protein sequence ID" value="AAS96629.1"/>
    <property type="molecule type" value="Genomic_DNA"/>
</dbReference>
<keyword evidence="2" id="KW-1185">Reference proteome</keyword>
<name>Q72A41_NITV2</name>
<dbReference type="AlphaFoldDB" id="Q72A41"/>
<reference evidence="1 2" key="1">
    <citation type="journal article" date="2004" name="Nat. Biotechnol.">
        <title>The genome sequence of the anaerobic, sulfate-reducing bacterium Desulfovibrio vulgaris Hildenborough.</title>
        <authorList>
            <person name="Heidelberg J.F."/>
            <person name="Seshadri R."/>
            <person name="Haveman S.A."/>
            <person name="Hemme C.L."/>
            <person name="Paulsen I.T."/>
            <person name="Kolonay J.F."/>
            <person name="Eisen J.A."/>
            <person name="Ward N."/>
            <person name="Methe B."/>
            <person name="Brinkac L.M."/>
            <person name="Daugherty S.C."/>
            <person name="Deboy R.T."/>
            <person name="Dodson R.J."/>
            <person name="Durkin A.S."/>
            <person name="Madupu R."/>
            <person name="Nelson W.C."/>
            <person name="Sullivan S.A."/>
            <person name="Fouts D."/>
            <person name="Haft D.H."/>
            <person name="Selengut J."/>
            <person name="Peterson J.D."/>
            <person name="Davidsen T.M."/>
            <person name="Zafar N."/>
            <person name="Zhou L."/>
            <person name="Radune D."/>
            <person name="Dimitrov G."/>
            <person name="Hance M."/>
            <person name="Tran K."/>
            <person name="Khouri H."/>
            <person name="Gill J."/>
            <person name="Utterback T.R."/>
            <person name="Feldblyum T.V."/>
            <person name="Wall J.D."/>
            <person name="Voordouw G."/>
            <person name="Fraser C.M."/>
        </authorList>
    </citation>
    <scope>NUCLEOTIDE SEQUENCE [LARGE SCALE GENOMIC DNA]</scope>
    <source>
        <strain evidence="2">ATCC 29579 / DSM 644 / NCIMB 8303 / VKM B-1760 / Hildenborough</strain>
    </source>
</reference>
<organism evidence="1 2">
    <name type="scientific">Nitratidesulfovibrio vulgaris (strain ATCC 29579 / DSM 644 / CCUG 34227 / NCIMB 8303 / VKM B-1760 / Hildenborough)</name>
    <name type="common">Desulfovibrio vulgaris</name>
    <dbReference type="NCBI Taxonomy" id="882"/>
    <lineage>
        <taxon>Bacteria</taxon>
        <taxon>Pseudomonadati</taxon>
        <taxon>Thermodesulfobacteriota</taxon>
        <taxon>Desulfovibrionia</taxon>
        <taxon>Desulfovibrionales</taxon>
        <taxon>Desulfovibrionaceae</taxon>
        <taxon>Nitratidesulfovibrio</taxon>
    </lineage>
</organism>
<dbReference type="EnsemblBacteria" id="AAS96629">
    <property type="protein sequence ID" value="AAS96629"/>
    <property type="gene ID" value="DVU_2156"/>
</dbReference>
<dbReference type="eggNOG" id="ENOG5033ERD">
    <property type="taxonomic scope" value="Bacteria"/>
</dbReference>
<accession>Q72A41</accession>
<dbReference type="OrthoDB" id="363206at2"/>
<sequence>MIARWPDSLPQAPLADGYQEQAPDLTLRTSMDTGPAKVRRRGAARPWVMQVSLYLAAEQAETLRAFVYDTLSGGALRFMWVHPRTKGAIECRLRGTGESLYTLTPLGVSHWVASLSLEVLP</sequence>
<proteinExistence type="predicted"/>
<dbReference type="HOGENOM" id="CLU_150603_0_0_7"/>
<protein>
    <submittedName>
        <fullName evidence="1">Uncharacterized protein</fullName>
    </submittedName>
</protein>
<dbReference type="RefSeq" id="WP_010939433.1">
    <property type="nucleotide sequence ID" value="NC_002937.3"/>
</dbReference>
<dbReference type="PaxDb" id="882-DVU_2156"/>
<dbReference type="STRING" id="882.DVU_2156"/>
<dbReference type="Proteomes" id="UP000002194">
    <property type="component" value="Chromosome"/>
</dbReference>